<organism evidence="9 10">
    <name type="scientific">Prosthecochloris vibrioformis</name>
    <name type="common">Chlorobium vibrioforme</name>
    <dbReference type="NCBI Taxonomy" id="1098"/>
    <lineage>
        <taxon>Bacteria</taxon>
        <taxon>Pseudomonadati</taxon>
        <taxon>Chlorobiota</taxon>
        <taxon>Chlorobiia</taxon>
        <taxon>Chlorobiales</taxon>
        <taxon>Chlorobiaceae</taxon>
        <taxon>Prosthecochloris</taxon>
    </lineage>
</organism>
<protein>
    <submittedName>
        <fullName evidence="9">FtsX-like permease family protein</fullName>
    </submittedName>
</protein>
<evidence type="ECO:0000313" key="10">
    <source>
        <dbReference type="Proteomes" id="UP000309544"/>
    </source>
</evidence>
<feature type="transmembrane region" description="Helical" evidence="7">
    <location>
        <begin position="660"/>
        <end position="682"/>
    </location>
</feature>
<keyword evidence="3" id="KW-1003">Cell membrane</keyword>
<comment type="similarity">
    <text evidence="2">Belongs to the ABC-4 integral membrane protein family. LolC/E subfamily.</text>
</comment>
<gene>
    <name evidence="9" type="ORF">FGF68_08740</name>
</gene>
<evidence type="ECO:0000256" key="6">
    <source>
        <dbReference type="ARBA" id="ARBA00023136"/>
    </source>
</evidence>
<dbReference type="EMBL" id="VDCI01000008">
    <property type="protein sequence ID" value="TNJ36112.1"/>
    <property type="molecule type" value="Genomic_DNA"/>
</dbReference>
<evidence type="ECO:0000256" key="4">
    <source>
        <dbReference type="ARBA" id="ARBA00022692"/>
    </source>
</evidence>
<comment type="subcellular location">
    <subcellularLocation>
        <location evidence="1">Cell membrane</location>
        <topology evidence="1">Multi-pass membrane protein</topology>
    </subcellularLocation>
</comment>
<keyword evidence="5 7" id="KW-1133">Transmembrane helix</keyword>
<dbReference type="Pfam" id="PF02687">
    <property type="entry name" value="FtsX"/>
    <property type="match status" value="2"/>
</dbReference>
<feature type="transmembrane region" description="Helical" evidence="7">
    <location>
        <begin position="269"/>
        <end position="290"/>
    </location>
</feature>
<feature type="transmembrane region" description="Helical" evidence="7">
    <location>
        <begin position="311"/>
        <end position="335"/>
    </location>
</feature>
<dbReference type="InterPro" id="IPR051447">
    <property type="entry name" value="Lipoprotein-release_system"/>
</dbReference>
<feature type="domain" description="ABC3 transporter permease C-terminal" evidence="8">
    <location>
        <begin position="662"/>
        <end position="769"/>
    </location>
</feature>
<dbReference type="Proteomes" id="UP000309544">
    <property type="component" value="Unassembled WGS sequence"/>
</dbReference>
<evidence type="ECO:0000256" key="5">
    <source>
        <dbReference type="ARBA" id="ARBA00022989"/>
    </source>
</evidence>
<feature type="transmembrane region" description="Helical" evidence="7">
    <location>
        <begin position="434"/>
        <end position="454"/>
    </location>
</feature>
<feature type="transmembrane region" description="Helical" evidence="7">
    <location>
        <begin position="703"/>
        <end position="732"/>
    </location>
</feature>
<keyword evidence="10" id="KW-1185">Reference proteome</keyword>
<keyword evidence="4 7" id="KW-0812">Transmembrane</keyword>
<accession>A0A5C4RYK4</accession>
<dbReference type="PROSITE" id="PS51257">
    <property type="entry name" value="PROKAR_LIPOPROTEIN"/>
    <property type="match status" value="1"/>
</dbReference>
<feature type="domain" description="ABC3 transporter permease C-terminal" evidence="8">
    <location>
        <begin position="269"/>
        <end position="389"/>
    </location>
</feature>
<sequence length="787" mass="86384">MTLLGRKLFREVWHLRGQMLAVAAVVACGISVFVAMKSVEHSLASTRLRYYAEERFADVFLGLKRAPLSMVDKALVIEGVAAARGRIVADVTLDVSGLSEPATGRLLSMPDHRRPVLNDLVLVEGRYFEAGQVDEVIASRPFMEANGLDVGDRIGAVINGRWSSLRIVGTALSPEYIYEVQPGGFFPDNRRFGVFWMSRSALASALDMEGAFNDLSVQLSRDASEAEVLTRLDHMFRRYGGVGAYGRGDHFSDRFIADEIRQVGIQVTVLPTIFLCVGAFLLNIVLRRLVSTQRQQVAVMKAMGYTNIEIGLHYLGYALLPVSVGALAGTLTGLWLGRGLTAVYSDFYNFAELYFMFRASDVLLSVLLSFAAAIGGAYGAVRSVVSLPPAEGMRPEAPSSGGLGVLDRSGVSTRFSIPVRLILRNIERRPFKSAISSLMIAFSLAILVAGRYGYDAVSYMMFTEFSNKHREDVTVMFNEPRSRAVGYELAAFEGVVEQELYREEPARLVCGHRSRRQVIQGIERSDGIRRLLDARNEPYRLPRHGLLLTTTLATSLGASPGDTLDVEFLQGERRHARVVLQDTIDELLGLSAYMHLAELEKAAGASGVVSAASLRLDAAYSAQLFSRLKELPGVAGVTMLKAMKESFEEVIARSTITSTLLLTVFAGILAFAVVYNGARISLSERGRELSSLRVLGYTRREIALMLLGEQVVLTIAAIPFGFGLGMLLSYLLALSLSSELYRMPLVFMPVNFVFAFFVIVLVALISGVIVKRSMDRLDLIAVLKTRE</sequence>
<evidence type="ECO:0000256" key="1">
    <source>
        <dbReference type="ARBA" id="ARBA00004651"/>
    </source>
</evidence>
<evidence type="ECO:0000256" key="3">
    <source>
        <dbReference type="ARBA" id="ARBA00022475"/>
    </source>
</evidence>
<dbReference type="RefSeq" id="WP_139626781.1">
    <property type="nucleotide sequence ID" value="NZ_VDCI01000008.1"/>
</dbReference>
<name>A0A5C4RYK4_PROVB</name>
<proteinExistence type="inferred from homology"/>
<evidence type="ECO:0000256" key="2">
    <source>
        <dbReference type="ARBA" id="ARBA00005236"/>
    </source>
</evidence>
<dbReference type="PANTHER" id="PTHR30489">
    <property type="entry name" value="LIPOPROTEIN-RELEASING SYSTEM TRANSMEMBRANE PROTEIN LOLE"/>
    <property type="match status" value="1"/>
</dbReference>
<comment type="caution">
    <text evidence="9">The sequence shown here is derived from an EMBL/GenBank/DDBJ whole genome shotgun (WGS) entry which is preliminary data.</text>
</comment>
<dbReference type="PANTHER" id="PTHR30489:SF0">
    <property type="entry name" value="LIPOPROTEIN-RELEASING SYSTEM TRANSMEMBRANE PROTEIN LOLE"/>
    <property type="match status" value="1"/>
</dbReference>
<dbReference type="GO" id="GO:0044874">
    <property type="term" value="P:lipoprotein localization to outer membrane"/>
    <property type="evidence" value="ECO:0007669"/>
    <property type="project" value="TreeGrafter"/>
</dbReference>
<evidence type="ECO:0000313" key="9">
    <source>
        <dbReference type="EMBL" id="TNJ36112.1"/>
    </source>
</evidence>
<dbReference type="AlphaFoldDB" id="A0A5C4RYK4"/>
<keyword evidence="6 7" id="KW-0472">Membrane</keyword>
<dbReference type="InterPro" id="IPR003838">
    <property type="entry name" value="ABC3_permease_C"/>
</dbReference>
<evidence type="ECO:0000259" key="8">
    <source>
        <dbReference type="Pfam" id="PF02687"/>
    </source>
</evidence>
<feature type="transmembrane region" description="Helical" evidence="7">
    <location>
        <begin position="355"/>
        <end position="381"/>
    </location>
</feature>
<dbReference type="GO" id="GO:0098797">
    <property type="term" value="C:plasma membrane protein complex"/>
    <property type="evidence" value="ECO:0007669"/>
    <property type="project" value="TreeGrafter"/>
</dbReference>
<feature type="transmembrane region" description="Helical" evidence="7">
    <location>
        <begin position="752"/>
        <end position="770"/>
    </location>
</feature>
<evidence type="ECO:0000256" key="7">
    <source>
        <dbReference type="SAM" id="Phobius"/>
    </source>
</evidence>
<reference evidence="9 10" key="1">
    <citation type="submission" date="2019-05" db="EMBL/GenBank/DDBJ databases">
        <title>Draft Whole-Genome sequence of the green sulfur bacterium Prosthecochloris vibrioformis DSM 260.</title>
        <authorList>
            <person name="Meyer T.E."/>
            <person name="Kyndt J.A."/>
        </authorList>
    </citation>
    <scope>NUCLEOTIDE SEQUENCE [LARGE SCALE GENOMIC DNA]</scope>
    <source>
        <strain evidence="9 10">DSM 260</strain>
    </source>
</reference>
<feature type="transmembrane region" description="Helical" evidence="7">
    <location>
        <begin position="20"/>
        <end position="39"/>
    </location>
</feature>